<dbReference type="Pfam" id="PF13559">
    <property type="entry name" value="DUF4129"/>
    <property type="match status" value="1"/>
</dbReference>
<dbReference type="SMART" id="SM00460">
    <property type="entry name" value="TGc"/>
    <property type="match status" value="1"/>
</dbReference>
<dbReference type="Proteomes" id="UP001597497">
    <property type="component" value="Unassembled WGS sequence"/>
</dbReference>
<feature type="transmembrane region" description="Helical" evidence="2">
    <location>
        <begin position="626"/>
        <end position="647"/>
    </location>
</feature>
<dbReference type="InterPro" id="IPR025403">
    <property type="entry name" value="TgpA-like_C"/>
</dbReference>
<keyword evidence="5" id="KW-1185">Reference proteome</keyword>
<protein>
    <submittedName>
        <fullName evidence="4">DUF3488 and DUF4129 domain-containing transglutaminase family protein</fullName>
    </submittedName>
</protein>
<dbReference type="InterPro" id="IPR052901">
    <property type="entry name" value="Bact_TGase-like"/>
</dbReference>
<evidence type="ECO:0000313" key="5">
    <source>
        <dbReference type="Proteomes" id="UP001597497"/>
    </source>
</evidence>
<evidence type="ECO:0000256" key="2">
    <source>
        <dbReference type="SAM" id="Phobius"/>
    </source>
</evidence>
<feature type="transmembrane region" description="Helical" evidence="2">
    <location>
        <begin position="12"/>
        <end position="32"/>
    </location>
</feature>
<name>A0ABW5R9E8_9BACL</name>
<reference evidence="5" key="1">
    <citation type="journal article" date="2019" name="Int. J. Syst. Evol. Microbiol.">
        <title>The Global Catalogue of Microorganisms (GCM) 10K type strain sequencing project: providing services to taxonomists for standard genome sequencing and annotation.</title>
        <authorList>
            <consortium name="The Broad Institute Genomics Platform"/>
            <consortium name="The Broad Institute Genome Sequencing Center for Infectious Disease"/>
            <person name="Wu L."/>
            <person name="Ma J."/>
        </authorList>
    </citation>
    <scope>NUCLEOTIDE SEQUENCE [LARGE SCALE GENOMIC DNA]</scope>
    <source>
        <strain evidence="5">KCTC 33676</strain>
    </source>
</reference>
<feature type="domain" description="Transglutaminase-like" evidence="3">
    <location>
        <begin position="496"/>
        <end position="583"/>
    </location>
</feature>
<dbReference type="RefSeq" id="WP_379929087.1">
    <property type="nucleotide sequence ID" value="NZ_JBHUMM010000013.1"/>
</dbReference>
<keyword evidence="2" id="KW-0472">Membrane</keyword>
<feature type="transmembrane region" description="Helical" evidence="2">
    <location>
        <begin position="44"/>
        <end position="64"/>
    </location>
</feature>
<feature type="transmembrane region" description="Helical" evidence="2">
    <location>
        <begin position="71"/>
        <end position="90"/>
    </location>
</feature>
<accession>A0ABW5R9E8</accession>
<keyword evidence="2" id="KW-0812">Transmembrane</keyword>
<evidence type="ECO:0000259" key="3">
    <source>
        <dbReference type="SMART" id="SM00460"/>
    </source>
</evidence>
<keyword evidence="2" id="KW-1133">Transmembrane helix</keyword>
<dbReference type="Gene3D" id="3.10.620.30">
    <property type="match status" value="1"/>
</dbReference>
<sequence>MIKRWWKDWDWRIKSVCWAVFAYQYLILLSNLTFQNDTYLLPETITLLTGSLLVAASLQFMIIGSVWFRALLQYAALTGFVYLYTAQLNPGTILRLKTGLLQWGSTTSEMLFWTYLLYSFLVGALFLALMTWSRTKGHVFAALMFSIVIFSITDSFTRIYLWDQVFFMVMSALLLIMWMHFRQFRQRHPQGWNSLIEYPAQLMTRIALLLLIVILASVFTPTVKPAITDPYTAFQSWRGKEVIKLGKPTGPKEVNADAGGSRSGYSRDDSELGGGFEYDHSPVFKVETDEKSYWRGETRSTYTGDGWIPSTTEQLLSLREYTTGQTLPTRSSETTELETKKSNYTITMLKDDEYPVLFGSYQISQVGNLDGYQNRLDHVSVSEKDQSLHWTPLSRDKSYPVVYQLTSQIPIVDEPLLRESTVNTQAGSTGDMAEYLQLPEDLPARVRELAQSITANETNDYDKVKQIESYLKQSFPYTNQPDTSKAVSDDFVDAFLFEVQEGYCDYYSTSMAVLVRSLDIPARWVKGYTSGFQQQTGPFIGVPEEYAVMEQEGGEFTVLNSDAHSWVEVYFEGFGWIPFEPTAQFSLPTLYKELPDATQQPAVPDATDQTDDKDDKKNGDRSSVSWLWISVWSVVLLGMALIGYLLYRWDVPFAWLRARKQKKNKLDEPQYRIVYEVEKLMRYGERHGFPTLPSDTVKEWVRRVGEQRGDLREPLQHLYRLFEKAKYSNVALQDAEWQEALSKVEHLQHAMKEKAS</sequence>
<dbReference type="PANTHER" id="PTHR42736:SF1">
    <property type="entry name" value="PROTEIN-GLUTAMINE GAMMA-GLUTAMYLTRANSFERASE"/>
    <property type="match status" value="1"/>
</dbReference>
<feature type="transmembrane region" description="Helical" evidence="2">
    <location>
        <begin position="137"/>
        <end position="153"/>
    </location>
</feature>
<evidence type="ECO:0000313" key="4">
    <source>
        <dbReference type="EMBL" id="MFD2671613.1"/>
    </source>
</evidence>
<evidence type="ECO:0000256" key="1">
    <source>
        <dbReference type="SAM" id="MobiDB-lite"/>
    </source>
</evidence>
<dbReference type="InterPro" id="IPR002931">
    <property type="entry name" value="Transglutaminase-like"/>
</dbReference>
<organism evidence="4 5">
    <name type="scientific">Marinicrinis sediminis</name>
    <dbReference type="NCBI Taxonomy" id="1652465"/>
    <lineage>
        <taxon>Bacteria</taxon>
        <taxon>Bacillati</taxon>
        <taxon>Bacillota</taxon>
        <taxon>Bacilli</taxon>
        <taxon>Bacillales</taxon>
        <taxon>Paenibacillaceae</taxon>
    </lineage>
</organism>
<feature type="transmembrane region" description="Helical" evidence="2">
    <location>
        <begin position="202"/>
        <end position="220"/>
    </location>
</feature>
<feature type="region of interest" description="Disordered" evidence="1">
    <location>
        <begin position="248"/>
        <end position="271"/>
    </location>
</feature>
<feature type="transmembrane region" description="Helical" evidence="2">
    <location>
        <begin position="159"/>
        <end position="181"/>
    </location>
</feature>
<dbReference type="EMBL" id="JBHUMM010000013">
    <property type="protein sequence ID" value="MFD2671613.1"/>
    <property type="molecule type" value="Genomic_DNA"/>
</dbReference>
<feature type="transmembrane region" description="Helical" evidence="2">
    <location>
        <begin position="110"/>
        <end position="130"/>
    </location>
</feature>
<feature type="region of interest" description="Disordered" evidence="1">
    <location>
        <begin position="598"/>
        <end position="620"/>
    </location>
</feature>
<dbReference type="InterPro" id="IPR038765">
    <property type="entry name" value="Papain-like_cys_pep_sf"/>
</dbReference>
<comment type="caution">
    <text evidence="4">The sequence shown here is derived from an EMBL/GenBank/DDBJ whole genome shotgun (WGS) entry which is preliminary data.</text>
</comment>
<proteinExistence type="predicted"/>
<dbReference type="SUPFAM" id="SSF54001">
    <property type="entry name" value="Cysteine proteinases"/>
    <property type="match status" value="1"/>
</dbReference>
<dbReference type="Pfam" id="PF01841">
    <property type="entry name" value="Transglut_core"/>
    <property type="match status" value="1"/>
</dbReference>
<dbReference type="PANTHER" id="PTHR42736">
    <property type="entry name" value="PROTEIN-GLUTAMINE GAMMA-GLUTAMYLTRANSFERASE"/>
    <property type="match status" value="1"/>
</dbReference>
<gene>
    <name evidence="4" type="ORF">ACFSUC_08345</name>
</gene>